<protein>
    <submittedName>
        <fullName evidence="1">Uncharacterized protein</fullName>
    </submittedName>
</protein>
<gene>
    <name evidence="1" type="ORF">DW228_16400</name>
</gene>
<reference evidence="1 2" key="1">
    <citation type="submission" date="2018-08" db="EMBL/GenBank/DDBJ databases">
        <title>A genome reference for cultivated species of the human gut microbiota.</title>
        <authorList>
            <person name="Zou Y."/>
            <person name="Xue W."/>
            <person name="Luo G."/>
        </authorList>
    </citation>
    <scope>NUCLEOTIDE SEQUENCE [LARGE SCALE GENOMIC DNA]</scope>
    <source>
        <strain evidence="1 2">AM18-6</strain>
    </source>
</reference>
<evidence type="ECO:0000313" key="2">
    <source>
        <dbReference type="Proteomes" id="UP000266644"/>
    </source>
</evidence>
<evidence type="ECO:0000313" key="1">
    <source>
        <dbReference type="EMBL" id="RHH08778.1"/>
    </source>
</evidence>
<sequence>MAQTTSLFKDLSEIVTKFPEHYQDFIRCFIICSFMLYPTFFLFSSSFESYTLYTQLLLVVGGSAIYTAIFIPLFVILIGKAGMNCPPFILSLFLGYTIFKFQYELGISNEARFFMNLLVVSTIAGYIIVFLKWCGDSIYKKIKKRKK</sequence>
<dbReference type="Proteomes" id="UP000266644">
    <property type="component" value="Unassembled WGS sequence"/>
</dbReference>
<comment type="caution">
    <text evidence="1">The sequence shown here is derived from an EMBL/GenBank/DDBJ whole genome shotgun (WGS) entry which is preliminary data.</text>
</comment>
<organism evidence="1 2">
    <name type="scientific">Bacteroides fragilis</name>
    <dbReference type="NCBI Taxonomy" id="817"/>
    <lineage>
        <taxon>Bacteria</taxon>
        <taxon>Pseudomonadati</taxon>
        <taxon>Bacteroidota</taxon>
        <taxon>Bacteroidia</taxon>
        <taxon>Bacteroidales</taxon>
        <taxon>Bacteroidaceae</taxon>
        <taxon>Bacteroides</taxon>
    </lineage>
</organism>
<dbReference type="EMBL" id="QRJE01000027">
    <property type="protein sequence ID" value="RHH08778.1"/>
    <property type="molecule type" value="Genomic_DNA"/>
</dbReference>
<accession>A0A396BXG8</accession>
<proteinExistence type="predicted"/>
<dbReference type="AlphaFoldDB" id="A0A396BXG8"/>
<name>A0A396BXG8_BACFG</name>